<dbReference type="GeneID" id="36328958"/>
<keyword evidence="3" id="KW-1185">Reference proteome</keyword>
<feature type="region of interest" description="Disordered" evidence="1">
    <location>
        <begin position="13"/>
        <end position="48"/>
    </location>
</feature>
<dbReference type="AlphaFoldDB" id="A0A1X6NBH9"/>
<accession>A0A1X6NBH9</accession>
<sequence>MGLKCLKEGRFVGEGGRRSLDPDLDRGELGEDGGGPSSRITIEETEGNLNLQLKGREGRVDRPGQQQERTLSATRGMKDCPRMEATVVTVRRANFARNKCSSGLAAATAVKTIEEARRRGWGMWVPGEVSVAFRIVARDVDLLLGVEGVLKSRAVEDFVSHGDGGRKGSMLTQSRGPLSEDKKLGKRGGGDKGMWIAVARRAASKRNGPKANSFDGISIARCRIPTHPECTAQHLGFSYEDRCPMKLLLNPEDGGKEPGAKRAFLVRDTGVTTR</sequence>
<name>A0A1X6NBH9_9APHY</name>
<dbReference type="Proteomes" id="UP000194127">
    <property type="component" value="Unassembled WGS sequence"/>
</dbReference>
<evidence type="ECO:0000313" key="2">
    <source>
        <dbReference type="EMBL" id="OSX65880.1"/>
    </source>
</evidence>
<evidence type="ECO:0000256" key="1">
    <source>
        <dbReference type="SAM" id="MobiDB-lite"/>
    </source>
</evidence>
<dbReference type="RefSeq" id="XP_024342674.1">
    <property type="nucleotide sequence ID" value="XM_024484009.1"/>
</dbReference>
<dbReference type="EMBL" id="KZ110592">
    <property type="protein sequence ID" value="OSX65880.1"/>
    <property type="molecule type" value="Genomic_DNA"/>
</dbReference>
<dbReference type="OrthoDB" id="10294142at2759"/>
<feature type="region of interest" description="Disordered" evidence="1">
    <location>
        <begin position="161"/>
        <end position="190"/>
    </location>
</feature>
<evidence type="ECO:0000313" key="3">
    <source>
        <dbReference type="Proteomes" id="UP000194127"/>
    </source>
</evidence>
<proteinExistence type="predicted"/>
<feature type="compositionally biased region" description="Basic and acidic residues" evidence="1">
    <location>
        <begin position="13"/>
        <end position="29"/>
    </location>
</feature>
<protein>
    <submittedName>
        <fullName evidence="2">Uncharacterized protein</fullName>
    </submittedName>
</protein>
<reference evidence="2 3" key="1">
    <citation type="submission" date="2017-04" db="EMBL/GenBank/DDBJ databases">
        <title>Genome Sequence of the Model Brown-Rot Fungus Postia placenta SB12.</title>
        <authorList>
            <consortium name="DOE Joint Genome Institute"/>
            <person name="Gaskell J."/>
            <person name="Kersten P."/>
            <person name="Larrondo L.F."/>
            <person name="Canessa P."/>
            <person name="Martinez D."/>
            <person name="Hibbett D."/>
            <person name="Schmoll M."/>
            <person name="Kubicek C.P."/>
            <person name="Martinez A.T."/>
            <person name="Yadav J."/>
            <person name="Master E."/>
            <person name="Magnuson J.K."/>
            <person name="James T."/>
            <person name="Yaver D."/>
            <person name="Berka R."/>
            <person name="Labutti K."/>
            <person name="Lipzen A."/>
            <person name="Aerts A."/>
            <person name="Barry K."/>
            <person name="Henrissat B."/>
            <person name="Blanchette R."/>
            <person name="Grigoriev I."/>
            <person name="Cullen D."/>
        </authorList>
    </citation>
    <scope>NUCLEOTIDE SEQUENCE [LARGE SCALE GENOMIC DNA]</scope>
    <source>
        <strain evidence="2 3">MAD-698-R-SB12</strain>
    </source>
</reference>
<organism evidence="2 3">
    <name type="scientific">Postia placenta MAD-698-R-SB12</name>
    <dbReference type="NCBI Taxonomy" id="670580"/>
    <lineage>
        <taxon>Eukaryota</taxon>
        <taxon>Fungi</taxon>
        <taxon>Dikarya</taxon>
        <taxon>Basidiomycota</taxon>
        <taxon>Agaricomycotina</taxon>
        <taxon>Agaricomycetes</taxon>
        <taxon>Polyporales</taxon>
        <taxon>Adustoporiaceae</taxon>
        <taxon>Rhodonia</taxon>
    </lineage>
</organism>
<gene>
    <name evidence="2" type="ORF">POSPLADRAFT_1130960</name>
</gene>